<proteinExistence type="predicted"/>
<dbReference type="EMBL" id="JAPFFF010000051">
    <property type="protein sequence ID" value="KAK8839577.1"/>
    <property type="molecule type" value="Genomic_DNA"/>
</dbReference>
<protein>
    <recommendedName>
        <fullName evidence="3">Nucleotidyltransferase</fullName>
    </recommendedName>
</protein>
<name>A0ABR2H1B0_9EUKA</name>
<evidence type="ECO:0000313" key="1">
    <source>
        <dbReference type="EMBL" id="KAK8839577.1"/>
    </source>
</evidence>
<reference evidence="1 2" key="1">
    <citation type="submission" date="2024-04" db="EMBL/GenBank/DDBJ databases">
        <title>Tritrichomonas musculus Genome.</title>
        <authorList>
            <person name="Alves-Ferreira E."/>
            <person name="Grigg M."/>
            <person name="Lorenzi H."/>
            <person name="Galac M."/>
        </authorList>
    </citation>
    <scope>NUCLEOTIDE SEQUENCE [LARGE SCALE GENOMIC DNA]</scope>
    <source>
        <strain evidence="1 2">EAF2021</strain>
    </source>
</reference>
<keyword evidence="2" id="KW-1185">Reference proteome</keyword>
<accession>A0ABR2H1B0</accession>
<comment type="caution">
    <text evidence="1">The sequence shown here is derived from an EMBL/GenBank/DDBJ whole genome shotgun (WGS) entry which is preliminary data.</text>
</comment>
<gene>
    <name evidence="1" type="ORF">M9Y10_031936</name>
</gene>
<evidence type="ECO:0000313" key="2">
    <source>
        <dbReference type="Proteomes" id="UP001470230"/>
    </source>
</evidence>
<dbReference type="Proteomes" id="UP001470230">
    <property type="component" value="Unassembled WGS sequence"/>
</dbReference>
<organism evidence="1 2">
    <name type="scientific">Tritrichomonas musculus</name>
    <dbReference type="NCBI Taxonomy" id="1915356"/>
    <lineage>
        <taxon>Eukaryota</taxon>
        <taxon>Metamonada</taxon>
        <taxon>Parabasalia</taxon>
        <taxon>Tritrichomonadida</taxon>
        <taxon>Tritrichomonadidae</taxon>
        <taxon>Tritrichomonas</taxon>
    </lineage>
</organism>
<evidence type="ECO:0008006" key="3">
    <source>
        <dbReference type="Google" id="ProtNLM"/>
    </source>
</evidence>
<sequence length="206" mass="24782">MYHSFEYVPESEYKPVKDNLEQLINKVQNSLPFEYRFIGSSSRDMITRDPKTNICYDFDLNIRFQNNFNKYSPKIFKTTLINSINQFVKEFGYDFCEDSTKVITIKVKDLYNSKIIHSVDFAIIEDLPNGQVKIIKNDKKRNSYFWKTLPKYPQKLIQKADFCRDKGLWNQVRYLYLRKKNSNQYPHIKSRSLYAHAVNEIYMKYK</sequence>